<evidence type="ECO:0000313" key="12">
    <source>
        <dbReference type="EMBL" id="AXM05848.1"/>
    </source>
</evidence>
<keyword evidence="1" id="KW-0732">Signal</keyword>
<dbReference type="EMBL" id="KX581393">
    <property type="protein sequence ID" value="APH07518.1"/>
    <property type="molecule type" value="Genomic_DNA"/>
</dbReference>
<dbReference type="EMBL" id="KX581394">
    <property type="protein sequence ID" value="APH07519.1"/>
    <property type="molecule type" value="Genomic_DNA"/>
</dbReference>
<dbReference type="Pfam" id="PF07373">
    <property type="entry name" value="CAMP_factor"/>
    <property type="match status" value="1"/>
</dbReference>
<evidence type="ECO:0000313" key="2">
    <source>
        <dbReference type="EMBL" id="APH07512.1"/>
    </source>
</evidence>
<name>A0A1L3MYV5_CUTAC</name>
<evidence type="ECO:0000256" key="1">
    <source>
        <dbReference type="SAM" id="SignalP"/>
    </source>
</evidence>
<evidence type="ECO:0000313" key="9">
    <source>
        <dbReference type="EMBL" id="APH07533.1"/>
    </source>
</evidence>
<evidence type="ECO:0000313" key="7">
    <source>
        <dbReference type="EMBL" id="APH07523.1"/>
    </source>
</evidence>
<evidence type="ECO:0000313" key="11">
    <source>
        <dbReference type="EMBL" id="APH07535.1"/>
    </source>
</evidence>
<dbReference type="EMBL" id="CP031442">
    <property type="protein sequence ID" value="AXM05848.1"/>
    <property type="molecule type" value="Genomic_DNA"/>
</dbReference>
<dbReference type="AlphaFoldDB" id="A0A1L3MYV5"/>
<evidence type="ECO:0000313" key="6">
    <source>
        <dbReference type="EMBL" id="APH07519.1"/>
    </source>
</evidence>
<evidence type="ECO:0000313" key="10">
    <source>
        <dbReference type="EMBL" id="APH07534.1"/>
    </source>
</evidence>
<dbReference type="EMBL" id="KX581398">
    <property type="protein sequence ID" value="APH07523.1"/>
    <property type="molecule type" value="Genomic_DNA"/>
</dbReference>
<dbReference type="RefSeq" id="WP_002531324.1">
    <property type="nucleotide sequence ID" value="NZ_CAMHWY010000001.1"/>
</dbReference>
<evidence type="ECO:0000313" key="3">
    <source>
        <dbReference type="EMBL" id="APH07513.1"/>
    </source>
</evidence>
<accession>A0A1L3MYV5</accession>
<gene>
    <name evidence="12" type="ORF">DXN06_00710</name>
</gene>
<protein>
    <submittedName>
        <fullName evidence="12">cAMP factor</fullName>
    </submittedName>
    <submittedName>
        <fullName evidence="6">cAMP1</fullName>
    </submittedName>
</protein>
<dbReference type="EMBL" id="KX581402">
    <property type="protein sequence ID" value="APH07527.1"/>
    <property type="molecule type" value="Genomic_DNA"/>
</dbReference>
<evidence type="ECO:0000313" key="8">
    <source>
        <dbReference type="EMBL" id="APH07527.1"/>
    </source>
</evidence>
<dbReference type="Proteomes" id="UP000256621">
    <property type="component" value="Chromosome"/>
</dbReference>
<dbReference type="EMBL" id="KX581387">
    <property type="protein sequence ID" value="APH07512.1"/>
    <property type="molecule type" value="Genomic_DNA"/>
</dbReference>
<dbReference type="EMBL" id="KX581388">
    <property type="protein sequence ID" value="APH07513.1"/>
    <property type="molecule type" value="Genomic_DNA"/>
</dbReference>
<reference evidence="6" key="1">
    <citation type="journal article" date="2016" name="PLoS ONE">
        <title>TLR-2 Recognizes Propionibacterium acnes CAMP Factor 1 from Highly Inflammatory Strains.</title>
        <authorList>
            <person name="Lheure C."/>
            <person name="Grange P.A."/>
            <person name="Ollagnier G."/>
            <person name="Morand P."/>
            <person name="Desire N."/>
            <person name="Sayon S."/>
            <person name="Corvec S."/>
            <person name="Raingeaud J."/>
            <person name="Marcelin A.G."/>
            <person name="Calvez V."/>
            <person name="Khammari A."/>
            <person name="Batteux F."/>
            <person name="Dreno B."/>
            <person name="Dupin N."/>
        </authorList>
    </citation>
    <scope>NUCLEOTIDE SEQUENCE</scope>
    <source>
        <strain evidence="2">PA12513</strain>
        <strain evidence="3">PA14230</strain>
        <strain evidence="4">PA22795</strain>
        <strain evidence="5">PA25236</strain>
        <strain evidence="6">PA27387</strain>
        <strain evidence="7">PA47474</strain>
        <strain evidence="8">PAA9</strain>
        <strain evidence="9">PACHR</strain>
        <strain evidence="10">PAGUE</strain>
        <strain evidence="11">PAPIE</strain>
    </source>
</reference>
<feature type="chain" id="PRO_5014272194" evidence="1">
    <location>
        <begin position="29"/>
        <end position="285"/>
    </location>
</feature>
<proteinExistence type="predicted"/>
<dbReference type="EMBL" id="KX581410">
    <property type="protein sequence ID" value="APH07535.1"/>
    <property type="molecule type" value="Genomic_DNA"/>
</dbReference>
<dbReference type="EMBL" id="KX581409">
    <property type="protein sequence ID" value="APH07534.1"/>
    <property type="molecule type" value="Genomic_DNA"/>
</dbReference>
<evidence type="ECO:0000313" key="13">
    <source>
        <dbReference type="Proteomes" id="UP000256621"/>
    </source>
</evidence>
<evidence type="ECO:0000313" key="4">
    <source>
        <dbReference type="EMBL" id="APH07517.1"/>
    </source>
</evidence>
<sequence length="285" mass="30398">MKVKFLAAPLVVGALMAPAAFSGATAHAAPVAPIVAVSATQPNKTLSVAEAQKELQVVNARIASLLDTQKSAKKAFAPANVLNIIGKLLETARRIKEALVNVIKGGIAFLKSIPTRVELLVTMVDTVNGAAHTLQDKAQPAHSHVFLELVHASVLLVTVSATSDQLKDEMAAVKKALAEAQKMPDLKPNDVATFYTKTKLSRVLRQIRFDRNTCVLPFKRLGTIYFMSRALLKATGVLMEPLVRVSEVDQAITDVKAAYQDALKAPNRLLTPAVPSVCLPAPAAS</sequence>
<dbReference type="InterPro" id="IPR010860">
    <property type="entry name" value="CAMP_factor"/>
</dbReference>
<feature type="signal peptide" evidence="1">
    <location>
        <begin position="1"/>
        <end position="28"/>
    </location>
</feature>
<evidence type="ECO:0000313" key="5">
    <source>
        <dbReference type="EMBL" id="APH07518.1"/>
    </source>
</evidence>
<dbReference type="EMBL" id="KX581392">
    <property type="protein sequence ID" value="APH07517.1"/>
    <property type="molecule type" value="Genomic_DNA"/>
</dbReference>
<reference evidence="12 13" key="2">
    <citation type="submission" date="2018-08" db="EMBL/GenBank/DDBJ databases">
        <title>Genome sequencing of Cutibacterium acnes KCOM 1315.</title>
        <authorList>
            <person name="Kook J.-K."/>
            <person name="Park S.-N."/>
            <person name="Lim Y.K."/>
        </authorList>
    </citation>
    <scope>NUCLEOTIDE SEQUENCE [LARGE SCALE GENOMIC DNA]</scope>
    <source>
        <strain evidence="12 13">KCOM 1315</strain>
    </source>
</reference>
<organism evidence="6">
    <name type="scientific">Cutibacterium acnes</name>
    <name type="common">Propionibacterium acnes</name>
    <dbReference type="NCBI Taxonomy" id="1747"/>
    <lineage>
        <taxon>Bacteria</taxon>
        <taxon>Bacillati</taxon>
        <taxon>Actinomycetota</taxon>
        <taxon>Actinomycetes</taxon>
        <taxon>Propionibacteriales</taxon>
        <taxon>Propionibacteriaceae</taxon>
        <taxon>Cutibacterium</taxon>
    </lineage>
</organism>
<dbReference type="EMBL" id="KX581408">
    <property type="protein sequence ID" value="APH07533.1"/>
    <property type="molecule type" value="Genomic_DNA"/>
</dbReference>